<dbReference type="InterPro" id="IPR025139">
    <property type="entry name" value="DUF4062"/>
</dbReference>
<dbReference type="AlphaFoldDB" id="A0A1G4WX59"/>
<dbReference type="EMBL" id="FMUB01000013">
    <property type="protein sequence ID" value="SCX31519.1"/>
    <property type="molecule type" value="Genomic_DNA"/>
</dbReference>
<feature type="domain" description="DUF4062" evidence="1">
    <location>
        <begin position="9"/>
        <end position="103"/>
    </location>
</feature>
<organism evidence="2 3">
    <name type="scientific">Mycolicibacterium fluoranthenivorans</name>
    <dbReference type="NCBI Taxonomy" id="258505"/>
    <lineage>
        <taxon>Bacteria</taxon>
        <taxon>Bacillati</taxon>
        <taxon>Actinomycetota</taxon>
        <taxon>Actinomycetes</taxon>
        <taxon>Mycobacteriales</taxon>
        <taxon>Mycobacteriaceae</taxon>
        <taxon>Mycolicibacterium</taxon>
    </lineage>
</organism>
<sequence>MSYGSLVVQILISSPSDLPQEHRDTIARTIRRWNNQHSRFYGIHYSPTDSSEGGAPLFGEYAQDVVNKQIVDDSDMVLAIFTDRLGTPTPDHKSGTAEEIERALSQKKEVAVLQNDCHRAPQRSTEAMKQAEALGSFITSIRPRAFISSYESGGRLAEIVEQLLSTLARKFRTESDAGLKTDDAGILANAGLVASSADDEIERGIWPRIEVNAGNKKWKLVLESNLRYSAKNVSVKYVDSDGGLEELFDLMSHRYKPIASLPPNGKMEFPILQAAQSPSMAQCVVDWEDPDGEGHTTVSTVRTH</sequence>
<reference evidence="3" key="1">
    <citation type="submission" date="2016-10" db="EMBL/GenBank/DDBJ databases">
        <authorList>
            <person name="Varghese N."/>
            <person name="Submissions S."/>
        </authorList>
    </citation>
    <scope>NUCLEOTIDE SEQUENCE [LARGE SCALE GENOMIC DNA]</scope>
    <source>
        <strain evidence="3">UNC267MFSha1.1M11</strain>
    </source>
</reference>
<evidence type="ECO:0000313" key="3">
    <source>
        <dbReference type="Proteomes" id="UP000199707"/>
    </source>
</evidence>
<protein>
    <recommendedName>
        <fullName evidence="1">DUF4062 domain-containing protein</fullName>
    </recommendedName>
</protein>
<accession>A0A1G4WX59</accession>
<dbReference type="Pfam" id="PF13271">
    <property type="entry name" value="DUF4062"/>
    <property type="match status" value="1"/>
</dbReference>
<dbReference type="Proteomes" id="UP000199707">
    <property type="component" value="Unassembled WGS sequence"/>
</dbReference>
<gene>
    <name evidence="2" type="ORF">SAMN02799620_05372</name>
</gene>
<evidence type="ECO:0000259" key="1">
    <source>
        <dbReference type="Pfam" id="PF13271"/>
    </source>
</evidence>
<dbReference type="SUPFAM" id="SSF52309">
    <property type="entry name" value="N-(deoxy)ribosyltransferase-like"/>
    <property type="match status" value="1"/>
</dbReference>
<evidence type="ECO:0000313" key="2">
    <source>
        <dbReference type="EMBL" id="SCX31519.1"/>
    </source>
</evidence>
<proteinExistence type="predicted"/>
<name>A0A1G4WX59_9MYCO</name>